<dbReference type="InParanoid" id="A0A804R148"/>
<organism evidence="2 3">
    <name type="scientific">Zea mays</name>
    <name type="common">Maize</name>
    <dbReference type="NCBI Taxonomy" id="4577"/>
    <lineage>
        <taxon>Eukaryota</taxon>
        <taxon>Viridiplantae</taxon>
        <taxon>Streptophyta</taxon>
        <taxon>Embryophyta</taxon>
        <taxon>Tracheophyta</taxon>
        <taxon>Spermatophyta</taxon>
        <taxon>Magnoliopsida</taxon>
        <taxon>Liliopsida</taxon>
        <taxon>Poales</taxon>
        <taxon>Poaceae</taxon>
        <taxon>PACMAD clade</taxon>
        <taxon>Panicoideae</taxon>
        <taxon>Andropogonodae</taxon>
        <taxon>Andropogoneae</taxon>
        <taxon>Tripsacinae</taxon>
        <taxon>Zea</taxon>
    </lineage>
</organism>
<evidence type="ECO:0000313" key="2">
    <source>
        <dbReference type="EnsemblPlants" id="Zm00001eb377140_P001"/>
    </source>
</evidence>
<reference evidence="2" key="3">
    <citation type="submission" date="2021-05" db="UniProtKB">
        <authorList>
            <consortium name="EnsemblPlants"/>
        </authorList>
    </citation>
    <scope>IDENTIFICATION</scope>
    <source>
        <strain evidence="2">cv. B73</strain>
    </source>
</reference>
<proteinExistence type="predicted"/>
<dbReference type="Proteomes" id="UP000007305">
    <property type="component" value="Chromosome 9"/>
</dbReference>
<name>A0A804R148_MAIZE</name>
<evidence type="ECO:0000256" key="1">
    <source>
        <dbReference type="SAM" id="Phobius"/>
    </source>
</evidence>
<keyword evidence="3" id="KW-1185">Reference proteome</keyword>
<keyword evidence="1" id="KW-0472">Membrane</keyword>
<feature type="transmembrane region" description="Helical" evidence="1">
    <location>
        <begin position="156"/>
        <end position="182"/>
    </location>
</feature>
<accession>A0A804R148</accession>
<reference evidence="3" key="1">
    <citation type="journal article" date="2009" name="Science">
        <title>The B73 maize genome: complexity, diversity, and dynamics.</title>
        <authorList>
            <person name="Schnable P.S."/>
            <person name="Ware D."/>
            <person name="Fulton R.S."/>
            <person name="Stein J.C."/>
            <person name="Wei F."/>
            <person name="Pasternak S."/>
            <person name="Liang C."/>
            <person name="Zhang J."/>
            <person name="Fulton L."/>
            <person name="Graves T.A."/>
            <person name="Minx P."/>
            <person name="Reily A.D."/>
            <person name="Courtney L."/>
            <person name="Kruchowski S.S."/>
            <person name="Tomlinson C."/>
            <person name="Strong C."/>
            <person name="Delehaunty K."/>
            <person name="Fronick C."/>
            <person name="Courtney B."/>
            <person name="Rock S.M."/>
            <person name="Belter E."/>
            <person name="Du F."/>
            <person name="Kim K."/>
            <person name="Abbott R.M."/>
            <person name="Cotton M."/>
            <person name="Levy A."/>
            <person name="Marchetto P."/>
            <person name="Ochoa K."/>
            <person name="Jackson S.M."/>
            <person name="Gillam B."/>
            <person name="Chen W."/>
            <person name="Yan L."/>
            <person name="Higginbotham J."/>
            <person name="Cardenas M."/>
            <person name="Waligorski J."/>
            <person name="Applebaum E."/>
            <person name="Phelps L."/>
            <person name="Falcone J."/>
            <person name="Kanchi K."/>
            <person name="Thane T."/>
            <person name="Scimone A."/>
            <person name="Thane N."/>
            <person name="Henke J."/>
            <person name="Wang T."/>
            <person name="Ruppert J."/>
            <person name="Shah N."/>
            <person name="Rotter K."/>
            <person name="Hodges J."/>
            <person name="Ingenthron E."/>
            <person name="Cordes M."/>
            <person name="Kohlberg S."/>
            <person name="Sgro J."/>
            <person name="Delgado B."/>
            <person name="Mead K."/>
            <person name="Chinwalla A."/>
            <person name="Leonard S."/>
            <person name="Crouse K."/>
            <person name="Collura K."/>
            <person name="Kudrna D."/>
            <person name="Currie J."/>
            <person name="He R."/>
            <person name="Angelova A."/>
            <person name="Rajasekar S."/>
            <person name="Mueller T."/>
            <person name="Lomeli R."/>
            <person name="Scara G."/>
            <person name="Ko A."/>
            <person name="Delaney K."/>
            <person name="Wissotski M."/>
            <person name="Lopez G."/>
            <person name="Campos D."/>
            <person name="Braidotti M."/>
            <person name="Ashley E."/>
            <person name="Golser W."/>
            <person name="Kim H."/>
            <person name="Lee S."/>
            <person name="Lin J."/>
            <person name="Dujmic Z."/>
            <person name="Kim W."/>
            <person name="Talag J."/>
            <person name="Zuccolo A."/>
            <person name="Fan C."/>
            <person name="Sebastian A."/>
            <person name="Kramer M."/>
            <person name="Spiegel L."/>
            <person name="Nascimento L."/>
            <person name="Zutavern T."/>
            <person name="Miller B."/>
            <person name="Ambroise C."/>
            <person name="Muller S."/>
            <person name="Spooner W."/>
            <person name="Narechania A."/>
            <person name="Ren L."/>
            <person name="Wei S."/>
            <person name="Kumari S."/>
            <person name="Faga B."/>
            <person name="Levy M.J."/>
            <person name="McMahan L."/>
            <person name="Van Buren P."/>
            <person name="Vaughn M.W."/>
            <person name="Ying K."/>
            <person name="Yeh C.-T."/>
            <person name="Emrich S.J."/>
            <person name="Jia Y."/>
            <person name="Kalyanaraman A."/>
            <person name="Hsia A.-P."/>
            <person name="Barbazuk W.B."/>
            <person name="Baucom R.S."/>
            <person name="Brutnell T.P."/>
            <person name="Carpita N.C."/>
            <person name="Chaparro C."/>
            <person name="Chia J.-M."/>
            <person name="Deragon J.-M."/>
            <person name="Estill J.C."/>
            <person name="Fu Y."/>
            <person name="Jeddeloh J.A."/>
            <person name="Han Y."/>
            <person name="Lee H."/>
            <person name="Li P."/>
            <person name="Lisch D.R."/>
            <person name="Liu S."/>
            <person name="Liu Z."/>
            <person name="Nagel D.H."/>
            <person name="McCann M.C."/>
            <person name="SanMiguel P."/>
            <person name="Myers A.M."/>
            <person name="Nettleton D."/>
            <person name="Nguyen J."/>
            <person name="Penning B.W."/>
            <person name="Ponnala L."/>
            <person name="Schneider K.L."/>
            <person name="Schwartz D.C."/>
            <person name="Sharma A."/>
            <person name="Soderlund C."/>
            <person name="Springer N.M."/>
            <person name="Sun Q."/>
            <person name="Wang H."/>
            <person name="Waterman M."/>
            <person name="Westerman R."/>
            <person name="Wolfgruber T.K."/>
            <person name="Yang L."/>
            <person name="Yu Y."/>
            <person name="Zhang L."/>
            <person name="Zhou S."/>
            <person name="Zhu Q."/>
            <person name="Bennetzen J.L."/>
            <person name="Dawe R.K."/>
            <person name="Jiang J."/>
            <person name="Jiang N."/>
            <person name="Presting G.G."/>
            <person name="Wessler S.R."/>
            <person name="Aluru S."/>
            <person name="Martienssen R.A."/>
            <person name="Clifton S.W."/>
            <person name="McCombie W.R."/>
            <person name="Wing R.A."/>
            <person name="Wilson R.K."/>
        </authorList>
    </citation>
    <scope>NUCLEOTIDE SEQUENCE [LARGE SCALE GENOMIC DNA]</scope>
    <source>
        <strain evidence="3">cv. B73</strain>
    </source>
</reference>
<keyword evidence="1" id="KW-1133">Transmembrane helix</keyword>
<sequence length="186" mass="22342">MWHVWRTISQVLWCCQYSHELATTTAISWTIWKARKKGRFENKLIKNPAEMLVQYWAGLYLEEMHEMVRRECGQWSMPLHRHRVQLRPQKIRSMKTPQGEKVAKGAGTWRLTRKQRNQQQVNWRTWMLTRKERNQQQVKWRSESSRPTVGKRLRHLVVLVTRLFCGCRFCTVGVCLVGSFYLNQVL</sequence>
<reference evidence="2" key="2">
    <citation type="submission" date="2019-07" db="EMBL/GenBank/DDBJ databases">
        <authorList>
            <person name="Seetharam A."/>
            <person name="Woodhouse M."/>
            <person name="Cannon E."/>
        </authorList>
    </citation>
    <scope>NUCLEOTIDE SEQUENCE [LARGE SCALE GENOMIC DNA]</scope>
    <source>
        <strain evidence="2">cv. B73</strain>
    </source>
</reference>
<protein>
    <submittedName>
        <fullName evidence="2">Uncharacterized protein</fullName>
    </submittedName>
</protein>
<evidence type="ECO:0000313" key="3">
    <source>
        <dbReference type="Proteomes" id="UP000007305"/>
    </source>
</evidence>
<dbReference type="EnsemblPlants" id="Zm00001eb377140_T001">
    <property type="protein sequence ID" value="Zm00001eb377140_P001"/>
    <property type="gene ID" value="Zm00001eb377140"/>
</dbReference>
<dbReference type="AlphaFoldDB" id="A0A804R148"/>
<keyword evidence="1" id="KW-0812">Transmembrane</keyword>
<dbReference type="Gramene" id="Zm00001eb377140_T001">
    <property type="protein sequence ID" value="Zm00001eb377140_P001"/>
    <property type="gene ID" value="Zm00001eb377140"/>
</dbReference>